<evidence type="ECO:0000313" key="2">
    <source>
        <dbReference type="Proteomes" id="UP000245946"/>
    </source>
</evidence>
<organism evidence="1 2">
    <name type="scientific">Tilletiopsis washingtonensis</name>
    <dbReference type="NCBI Taxonomy" id="58919"/>
    <lineage>
        <taxon>Eukaryota</taxon>
        <taxon>Fungi</taxon>
        <taxon>Dikarya</taxon>
        <taxon>Basidiomycota</taxon>
        <taxon>Ustilaginomycotina</taxon>
        <taxon>Exobasidiomycetes</taxon>
        <taxon>Entylomatales</taxon>
        <taxon>Entylomatales incertae sedis</taxon>
        <taxon>Tilletiopsis</taxon>
    </lineage>
</organism>
<dbReference type="AlphaFoldDB" id="A0A316ZDA5"/>
<reference evidence="1 2" key="1">
    <citation type="journal article" date="2018" name="Mol. Biol. Evol.">
        <title>Broad Genomic Sampling Reveals a Smut Pathogenic Ancestry of the Fungal Clade Ustilaginomycotina.</title>
        <authorList>
            <person name="Kijpornyongpan T."/>
            <person name="Mondo S.J."/>
            <person name="Barry K."/>
            <person name="Sandor L."/>
            <person name="Lee J."/>
            <person name="Lipzen A."/>
            <person name="Pangilinan J."/>
            <person name="LaButti K."/>
            <person name="Hainaut M."/>
            <person name="Henrissat B."/>
            <person name="Grigoriev I.V."/>
            <person name="Spatafora J.W."/>
            <person name="Aime M.C."/>
        </authorList>
    </citation>
    <scope>NUCLEOTIDE SEQUENCE [LARGE SCALE GENOMIC DNA]</scope>
    <source>
        <strain evidence="1 2">MCA 4186</strain>
    </source>
</reference>
<protein>
    <submittedName>
        <fullName evidence="1">Uncharacterized protein</fullName>
    </submittedName>
</protein>
<accession>A0A316ZDA5</accession>
<evidence type="ECO:0000313" key="1">
    <source>
        <dbReference type="EMBL" id="PWN99509.1"/>
    </source>
</evidence>
<dbReference type="EMBL" id="KZ819288">
    <property type="protein sequence ID" value="PWN99509.1"/>
    <property type="molecule type" value="Genomic_DNA"/>
</dbReference>
<proteinExistence type="predicted"/>
<dbReference type="Proteomes" id="UP000245946">
    <property type="component" value="Unassembled WGS sequence"/>
</dbReference>
<gene>
    <name evidence="1" type="ORF">FA09DRAFT_324956</name>
</gene>
<dbReference type="RefSeq" id="XP_025599788.1">
    <property type="nucleotide sequence ID" value="XM_025741144.1"/>
</dbReference>
<dbReference type="GeneID" id="37268688"/>
<sequence>MSAPMAALPLLPPSASLPCHCVVPVLNRELEVRIRMAKANASAKSLKDNALRMQVSNDAGGLKFLGALVQHNALVAQPSGNPKGALVNCVTEKLPVERRMQAGH</sequence>
<keyword evidence="2" id="KW-1185">Reference proteome</keyword>
<name>A0A316ZDA5_9BASI</name>